<proteinExistence type="predicted"/>
<keyword evidence="1" id="KW-1133">Transmembrane helix</keyword>
<gene>
    <name evidence="2" type="ORF">WDS16_03635</name>
</gene>
<feature type="transmembrane region" description="Helical" evidence="1">
    <location>
        <begin position="27"/>
        <end position="44"/>
    </location>
</feature>
<evidence type="ECO:0000313" key="2">
    <source>
        <dbReference type="EMBL" id="WXG69658.1"/>
    </source>
</evidence>
<evidence type="ECO:0000256" key="1">
    <source>
        <dbReference type="SAM" id="Phobius"/>
    </source>
</evidence>
<organism evidence="2 3">
    <name type="scientific">Rhodococcus sovatensis</name>
    <dbReference type="NCBI Taxonomy" id="1805840"/>
    <lineage>
        <taxon>Bacteria</taxon>
        <taxon>Bacillati</taxon>
        <taxon>Actinomycetota</taxon>
        <taxon>Actinomycetes</taxon>
        <taxon>Mycobacteriales</taxon>
        <taxon>Nocardiaceae</taxon>
        <taxon>Rhodococcus</taxon>
    </lineage>
</organism>
<dbReference type="EMBL" id="CP147846">
    <property type="protein sequence ID" value="WXG69658.1"/>
    <property type="molecule type" value="Genomic_DNA"/>
</dbReference>
<sequence>MQVFGIAILVALVGFFASIAISPETAMVFVVVYIVGLLVLGYVLSAMAKRQTSVVVAAPPVDVEQAVLAHFKGIGWKQVNGSGRLNFQSRGIGIGSYGSTNPVMSIGLSDSVDGGTEVDVWMSEWVSRAGMATSCDRVVTKRWSLLRKLDAMSSVGGVQLGSS</sequence>
<protein>
    <submittedName>
        <fullName evidence="2">Uncharacterized protein</fullName>
    </submittedName>
</protein>
<keyword evidence="1" id="KW-0472">Membrane</keyword>
<keyword evidence="1" id="KW-0812">Transmembrane</keyword>
<dbReference type="RefSeq" id="WP_338890566.1">
    <property type="nucleotide sequence ID" value="NZ_CP147846.1"/>
</dbReference>
<evidence type="ECO:0000313" key="3">
    <source>
        <dbReference type="Proteomes" id="UP001432000"/>
    </source>
</evidence>
<keyword evidence="3" id="KW-1185">Reference proteome</keyword>
<accession>A0ABZ2PP45</accession>
<name>A0ABZ2PP45_9NOCA</name>
<reference evidence="2 3" key="1">
    <citation type="submission" date="2024-03" db="EMBL/GenBank/DDBJ databases">
        <title>Natural products discovery in diverse microorganisms through a two-stage MS feature dereplication strategy.</title>
        <authorList>
            <person name="Zhang R."/>
        </authorList>
    </citation>
    <scope>NUCLEOTIDE SEQUENCE [LARGE SCALE GENOMIC DNA]</scope>
    <source>
        <strain evidence="2 3">18930</strain>
    </source>
</reference>
<dbReference type="Proteomes" id="UP001432000">
    <property type="component" value="Chromosome"/>
</dbReference>